<name>A0A031FMK0_9MICO</name>
<accession>A0A031FMK0</accession>
<dbReference type="PATRIC" id="fig|273677.3.peg.2382"/>
<dbReference type="OrthoDB" id="5069695at2"/>
<gene>
    <name evidence="2" type="ORF">BW34_02401</name>
</gene>
<protein>
    <submittedName>
        <fullName evidence="2">Uncharacterized protein</fullName>
    </submittedName>
</protein>
<evidence type="ECO:0000313" key="2">
    <source>
        <dbReference type="EMBL" id="EZP26069.1"/>
    </source>
</evidence>
<dbReference type="PROSITE" id="PS51257">
    <property type="entry name" value="PROKAR_LIPOPROTEIN"/>
    <property type="match status" value="1"/>
</dbReference>
<sequence>MKSPHAPLAVASMALLLTGCASSPSVDIDAAQTWYDSVVAAESDGPGSIGVAGMQIGPDEPGSEVRIDFAQPTELSRVDVRCFGGVTAAVTVSLTGVTDGIAAKQQEIPCDEEAHTIQIDSAAADGFTVSATSPARTFLHATALQELTVER</sequence>
<feature type="signal peptide" evidence="1">
    <location>
        <begin position="1"/>
        <end position="23"/>
    </location>
</feature>
<organism evidence="2 3">
    <name type="scientific">Microbacterium oleivorans</name>
    <dbReference type="NCBI Taxonomy" id="273677"/>
    <lineage>
        <taxon>Bacteria</taxon>
        <taxon>Bacillati</taxon>
        <taxon>Actinomycetota</taxon>
        <taxon>Actinomycetes</taxon>
        <taxon>Micrococcales</taxon>
        <taxon>Microbacteriaceae</taxon>
        <taxon>Microbacterium</taxon>
    </lineage>
</organism>
<dbReference type="RefSeq" id="WP_036312751.1">
    <property type="nucleotide sequence ID" value="NZ_JFYO01000007.1"/>
</dbReference>
<dbReference type="AlphaFoldDB" id="A0A031FMK0"/>
<feature type="chain" id="PRO_5038784401" evidence="1">
    <location>
        <begin position="24"/>
        <end position="151"/>
    </location>
</feature>
<dbReference type="EMBL" id="JFYO01000007">
    <property type="protein sequence ID" value="EZP26069.1"/>
    <property type="molecule type" value="Genomic_DNA"/>
</dbReference>
<evidence type="ECO:0000313" key="3">
    <source>
        <dbReference type="Proteomes" id="UP000024001"/>
    </source>
</evidence>
<keyword evidence="3" id="KW-1185">Reference proteome</keyword>
<evidence type="ECO:0000256" key="1">
    <source>
        <dbReference type="SAM" id="SignalP"/>
    </source>
</evidence>
<comment type="caution">
    <text evidence="2">The sequence shown here is derived from an EMBL/GenBank/DDBJ whole genome shotgun (WGS) entry which is preliminary data.</text>
</comment>
<proteinExistence type="predicted"/>
<keyword evidence="1" id="KW-0732">Signal</keyword>
<reference evidence="2 3" key="1">
    <citation type="submission" date="2014-03" db="EMBL/GenBank/DDBJ databases">
        <title>Draft Genome Sequences of 13 Willow Endophytes.</title>
        <authorList>
            <person name="Gan H.Y."/>
            <person name="Gan H.M."/>
            <person name="Savka M.A."/>
            <person name="Hudson A.O."/>
        </authorList>
    </citation>
    <scope>NUCLEOTIDE SEQUENCE [LARGE SCALE GENOMIC DNA]</scope>
    <source>
        <strain evidence="2 3">RIT293</strain>
    </source>
</reference>
<dbReference type="Proteomes" id="UP000024001">
    <property type="component" value="Unassembled WGS sequence"/>
</dbReference>